<proteinExistence type="predicted"/>
<reference evidence="2" key="1">
    <citation type="journal article" date="2015" name="Nature">
        <title>Complex archaea that bridge the gap between prokaryotes and eukaryotes.</title>
        <authorList>
            <person name="Spang A."/>
            <person name="Saw J.H."/>
            <person name="Jorgensen S.L."/>
            <person name="Zaremba-Niedzwiedzka K."/>
            <person name="Martijn J."/>
            <person name="Lind A.E."/>
            <person name="van Eijk R."/>
            <person name="Schleper C."/>
            <person name="Guy L."/>
            <person name="Ettema T.J."/>
        </authorList>
    </citation>
    <scope>NUCLEOTIDE SEQUENCE</scope>
</reference>
<organism evidence="2">
    <name type="scientific">marine sediment metagenome</name>
    <dbReference type="NCBI Taxonomy" id="412755"/>
    <lineage>
        <taxon>unclassified sequences</taxon>
        <taxon>metagenomes</taxon>
        <taxon>ecological metagenomes</taxon>
    </lineage>
</organism>
<sequence>MSEFFLALTLIAFFIYHGWYVWENHKQTKKLIKAIMSKDIQEFTNSEIAETHSKKKQPKVDADVVEMSELDDKEFQKVIKKQVDG</sequence>
<evidence type="ECO:0000256" key="1">
    <source>
        <dbReference type="SAM" id="Phobius"/>
    </source>
</evidence>
<keyword evidence="1" id="KW-0812">Transmembrane</keyword>
<feature type="transmembrane region" description="Helical" evidence="1">
    <location>
        <begin position="6"/>
        <end position="22"/>
    </location>
</feature>
<evidence type="ECO:0000313" key="2">
    <source>
        <dbReference type="EMBL" id="KKM23157.1"/>
    </source>
</evidence>
<protein>
    <submittedName>
        <fullName evidence="2">Uncharacterized protein</fullName>
    </submittedName>
</protein>
<keyword evidence="1" id="KW-1133">Transmembrane helix</keyword>
<dbReference type="AlphaFoldDB" id="A0A0F9I6L6"/>
<comment type="caution">
    <text evidence="2">The sequence shown here is derived from an EMBL/GenBank/DDBJ whole genome shotgun (WGS) entry which is preliminary data.</text>
</comment>
<accession>A0A0F9I6L6</accession>
<name>A0A0F9I6L6_9ZZZZ</name>
<keyword evidence="1" id="KW-0472">Membrane</keyword>
<dbReference type="EMBL" id="LAZR01013188">
    <property type="protein sequence ID" value="KKM23157.1"/>
    <property type="molecule type" value="Genomic_DNA"/>
</dbReference>
<gene>
    <name evidence="2" type="ORF">LCGC14_1618030</name>
</gene>